<evidence type="ECO:0000313" key="1">
    <source>
        <dbReference type="EMBL" id="CEK49589.1"/>
    </source>
</evidence>
<dbReference type="EMBL" id="HACG01002724">
    <property type="protein sequence ID" value="CEK49589.1"/>
    <property type="molecule type" value="Transcribed_RNA"/>
</dbReference>
<dbReference type="AlphaFoldDB" id="A0A0B6Y0A5"/>
<reference evidence="1" key="1">
    <citation type="submission" date="2014-12" db="EMBL/GenBank/DDBJ databases">
        <title>Insight into the proteome of Arion vulgaris.</title>
        <authorList>
            <person name="Aradska J."/>
            <person name="Bulat T."/>
            <person name="Smidak R."/>
            <person name="Sarate P."/>
            <person name="Gangsoo J."/>
            <person name="Sialana F."/>
            <person name="Bilban M."/>
            <person name="Lubec G."/>
        </authorList>
    </citation>
    <scope>NUCLEOTIDE SEQUENCE</scope>
    <source>
        <tissue evidence="1">Skin</tissue>
    </source>
</reference>
<dbReference type="Gene3D" id="2.60.120.290">
    <property type="entry name" value="Spermadhesin, CUB domain"/>
    <property type="match status" value="1"/>
</dbReference>
<dbReference type="SUPFAM" id="SSF49854">
    <property type="entry name" value="Spermadhesin, CUB domain"/>
    <property type="match status" value="1"/>
</dbReference>
<protein>
    <recommendedName>
        <fullName evidence="2">CUB domain-containing protein</fullName>
    </recommendedName>
</protein>
<feature type="non-terminal residue" evidence="1">
    <location>
        <position position="1"/>
    </location>
</feature>
<proteinExistence type="predicted"/>
<dbReference type="InterPro" id="IPR035914">
    <property type="entry name" value="Sperma_CUB_dom_sf"/>
</dbReference>
<evidence type="ECO:0008006" key="2">
    <source>
        <dbReference type="Google" id="ProtNLM"/>
    </source>
</evidence>
<accession>A0A0B6Y0A5</accession>
<feature type="non-terminal residue" evidence="1">
    <location>
        <position position="89"/>
    </location>
</feature>
<organism evidence="1">
    <name type="scientific">Arion vulgaris</name>
    <dbReference type="NCBI Taxonomy" id="1028688"/>
    <lineage>
        <taxon>Eukaryota</taxon>
        <taxon>Metazoa</taxon>
        <taxon>Spiralia</taxon>
        <taxon>Lophotrochozoa</taxon>
        <taxon>Mollusca</taxon>
        <taxon>Gastropoda</taxon>
        <taxon>Heterobranchia</taxon>
        <taxon>Euthyneura</taxon>
        <taxon>Panpulmonata</taxon>
        <taxon>Eupulmonata</taxon>
        <taxon>Stylommatophora</taxon>
        <taxon>Helicina</taxon>
        <taxon>Arionoidea</taxon>
        <taxon>Arionidae</taxon>
        <taxon>Arion</taxon>
    </lineage>
</organism>
<name>A0A0B6Y0A5_9EUPU</name>
<sequence length="89" mass="10079">NNNVTSKIIGTQENMLIIFNTDGANEVQPAVIQYYSLLANIMECKKEHEIFVNRSLQILTSPNYPEFYPLDITCTYVMTAVIGHVIVVQ</sequence>
<gene>
    <name evidence="1" type="primary">ORF8260</name>
</gene>